<dbReference type="EMBL" id="JARWAM010000019">
    <property type="protein sequence ID" value="MDR5907491.1"/>
    <property type="molecule type" value="Genomic_DNA"/>
</dbReference>
<accession>A0ABU1HJ26</accession>
<dbReference type="Pfam" id="PF01943">
    <property type="entry name" value="Polysacc_synt"/>
    <property type="match status" value="1"/>
</dbReference>
<feature type="transmembrane region" description="Helical" evidence="6">
    <location>
        <begin position="289"/>
        <end position="310"/>
    </location>
</feature>
<comment type="caution">
    <text evidence="7">The sequence shown here is derived from an EMBL/GenBank/DDBJ whole genome shotgun (WGS) entry which is preliminary data.</text>
</comment>
<keyword evidence="4 6" id="KW-1133">Transmembrane helix</keyword>
<feature type="transmembrane region" description="Helical" evidence="6">
    <location>
        <begin position="437"/>
        <end position="457"/>
    </location>
</feature>
<dbReference type="PANTHER" id="PTHR30250">
    <property type="entry name" value="PST FAMILY PREDICTED COLANIC ACID TRANSPORTER"/>
    <property type="match status" value="1"/>
</dbReference>
<feature type="transmembrane region" description="Helical" evidence="6">
    <location>
        <begin position="211"/>
        <end position="228"/>
    </location>
</feature>
<keyword evidence="3 6" id="KW-0812">Transmembrane</keyword>
<evidence type="ECO:0000256" key="1">
    <source>
        <dbReference type="ARBA" id="ARBA00004651"/>
    </source>
</evidence>
<protein>
    <submittedName>
        <fullName evidence="7">Oligosaccharide flippase family protein</fullName>
    </submittedName>
</protein>
<dbReference type="Proteomes" id="UP001251374">
    <property type="component" value="Unassembled WGS sequence"/>
</dbReference>
<keyword evidence="2" id="KW-1003">Cell membrane</keyword>
<evidence type="ECO:0000313" key="8">
    <source>
        <dbReference type="Proteomes" id="UP001251374"/>
    </source>
</evidence>
<feature type="transmembrane region" description="Helical" evidence="6">
    <location>
        <begin position="379"/>
        <end position="397"/>
    </location>
</feature>
<keyword evidence="5 6" id="KW-0472">Membrane</keyword>
<feature type="transmembrane region" description="Helical" evidence="6">
    <location>
        <begin position="147"/>
        <end position="167"/>
    </location>
</feature>
<evidence type="ECO:0000256" key="3">
    <source>
        <dbReference type="ARBA" id="ARBA00022692"/>
    </source>
</evidence>
<evidence type="ECO:0000256" key="4">
    <source>
        <dbReference type="ARBA" id="ARBA00022989"/>
    </source>
</evidence>
<feature type="transmembrane region" description="Helical" evidence="6">
    <location>
        <begin position="353"/>
        <end position="373"/>
    </location>
</feature>
<evidence type="ECO:0000256" key="6">
    <source>
        <dbReference type="SAM" id="Phobius"/>
    </source>
</evidence>
<gene>
    <name evidence="7" type="ORF">QC821_19625</name>
</gene>
<dbReference type="InterPro" id="IPR002797">
    <property type="entry name" value="Polysacc_synth"/>
</dbReference>
<proteinExistence type="predicted"/>
<feature type="transmembrane region" description="Helical" evidence="6">
    <location>
        <begin position="322"/>
        <end position="346"/>
    </location>
</feature>
<feature type="transmembrane region" description="Helical" evidence="6">
    <location>
        <begin position="7"/>
        <end position="29"/>
    </location>
</feature>
<sequence length="472" mass="53322">MNIRNIISFSVGPLFGAVLGFITLPLIAWLFPQEDIGRFTLYQAVLGFGVMLFSLAMHQAYVREYHESPDKGVLLKLTVLPGGIFFLIFSCIFIFSPLSLSVLIFDVSSLSLDFMILGGLLLSYLINILVHVLRMQERGVAFSVAEVMPRLSHLLFIAIIIIFFNAYDFQDLIASNIIALFVTFIALTFMLSPDIGSALRSRFNRRKMKSMLAFSMPLVVGSLSYWALTTMDRFFLRSLAGFEELGLYAVTVSIASVAAILSKIFSNLWHPTVYRWAKEGVRPDRVQTVVDYMLVGVLSIWALAGLLSWFITYLLPQEYNEIQYLVVACIAMPLLYMLSETTVVGIGITRRSVFSMLASILALVVNLILNFILIPEHGAAGAAMASAYSFCVFFVVRTESSCYVWENIRRNKMYLLLALYLMATTVTTFQFFESQMISSLIWLLLLFLTGIMFYSRLSHAFLFVRNKVIDRC</sequence>
<feature type="transmembrane region" description="Helical" evidence="6">
    <location>
        <begin position="173"/>
        <end position="191"/>
    </location>
</feature>
<dbReference type="RefSeq" id="WP_309724889.1">
    <property type="nucleotide sequence ID" value="NZ_JARWAM010000019.1"/>
</dbReference>
<feature type="transmembrane region" description="Helical" evidence="6">
    <location>
        <begin position="41"/>
        <end position="61"/>
    </location>
</feature>
<evidence type="ECO:0000256" key="5">
    <source>
        <dbReference type="ARBA" id="ARBA00023136"/>
    </source>
</evidence>
<organism evidence="7 8">
    <name type="scientific">Franzmannia qiaohouensis</name>
    <dbReference type="NCBI Taxonomy" id="1329370"/>
    <lineage>
        <taxon>Bacteria</taxon>
        <taxon>Pseudomonadati</taxon>
        <taxon>Pseudomonadota</taxon>
        <taxon>Gammaproteobacteria</taxon>
        <taxon>Oceanospirillales</taxon>
        <taxon>Halomonadaceae</taxon>
        <taxon>Franzmannia</taxon>
    </lineage>
</organism>
<feature type="transmembrane region" description="Helical" evidence="6">
    <location>
        <begin position="413"/>
        <end position="431"/>
    </location>
</feature>
<keyword evidence="8" id="KW-1185">Reference proteome</keyword>
<feature type="transmembrane region" description="Helical" evidence="6">
    <location>
        <begin position="115"/>
        <end position="135"/>
    </location>
</feature>
<evidence type="ECO:0000256" key="2">
    <source>
        <dbReference type="ARBA" id="ARBA00022475"/>
    </source>
</evidence>
<evidence type="ECO:0000313" key="7">
    <source>
        <dbReference type="EMBL" id="MDR5907491.1"/>
    </source>
</evidence>
<dbReference type="InterPro" id="IPR050833">
    <property type="entry name" value="Poly_Biosynth_Transport"/>
</dbReference>
<feature type="transmembrane region" description="Helical" evidence="6">
    <location>
        <begin position="248"/>
        <end position="269"/>
    </location>
</feature>
<comment type="subcellular location">
    <subcellularLocation>
        <location evidence="1">Cell membrane</location>
        <topology evidence="1">Multi-pass membrane protein</topology>
    </subcellularLocation>
</comment>
<reference evidence="7 8" key="1">
    <citation type="submission" date="2023-04" db="EMBL/GenBank/DDBJ databases">
        <title>A long-awaited taxogenomic arrangement of the family Halomonadaceae.</title>
        <authorList>
            <person name="De La Haba R."/>
            <person name="Chuvochina M."/>
            <person name="Wittouck S."/>
            <person name="Arahal D.R."/>
            <person name="Sanchez-Porro C."/>
            <person name="Hugenholtz P."/>
            <person name="Ventosa A."/>
        </authorList>
    </citation>
    <scope>NUCLEOTIDE SEQUENCE [LARGE SCALE GENOMIC DNA]</scope>
    <source>
        <strain evidence="7 8">DSM 26770</strain>
    </source>
</reference>
<dbReference type="PANTHER" id="PTHR30250:SF11">
    <property type="entry name" value="O-ANTIGEN TRANSPORTER-RELATED"/>
    <property type="match status" value="1"/>
</dbReference>
<name>A0ABU1HJ26_9GAMM</name>
<feature type="transmembrane region" description="Helical" evidence="6">
    <location>
        <begin position="73"/>
        <end position="95"/>
    </location>
</feature>